<evidence type="ECO:0000313" key="8">
    <source>
        <dbReference type="Proteomes" id="UP000246702"/>
    </source>
</evidence>
<dbReference type="RefSeq" id="XP_025471409.1">
    <property type="nucleotide sequence ID" value="XM_025614909.1"/>
</dbReference>
<evidence type="ECO:0000256" key="5">
    <source>
        <dbReference type="ARBA" id="ARBA00023128"/>
    </source>
</evidence>
<dbReference type="Proteomes" id="UP000246702">
    <property type="component" value="Unassembled WGS sequence"/>
</dbReference>
<dbReference type="EMBL" id="MSFK01000004">
    <property type="protein sequence ID" value="PWY94648.1"/>
    <property type="molecule type" value="Genomic_DNA"/>
</dbReference>
<protein>
    <recommendedName>
        <fullName evidence="9">DUF676 domain-containing protein</fullName>
    </recommendedName>
</protein>
<proteinExistence type="predicted"/>
<name>A0A317XCG8_9EURO</name>
<organism evidence="7 8">
    <name type="scientific">Aspergillus sclerotioniger CBS 115572</name>
    <dbReference type="NCBI Taxonomy" id="1450535"/>
    <lineage>
        <taxon>Eukaryota</taxon>
        <taxon>Fungi</taxon>
        <taxon>Dikarya</taxon>
        <taxon>Ascomycota</taxon>
        <taxon>Pezizomycotina</taxon>
        <taxon>Eurotiomycetes</taxon>
        <taxon>Eurotiomycetidae</taxon>
        <taxon>Eurotiales</taxon>
        <taxon>Aspergillaceae</taxon>
        <taxon>Aspergillus</taxon>
        <taxon>Aspergillus subgen. Circumdati</taxon>
    </lineage>
</organism>
<evidence type="ECO:0008006" key="9">
    <source>
        <dbReference type="Google" id="ProtNLM"/>
    </source>
</evidence>
<dbReference type="AlphaFoldDB" id="A0A317XCG8"/>
<accession>A0A317XCG8</accession>
<evidence type="ECO:0000256" key="1">
    <source>
        <dbReference type="ARBA" id="ARBA00004173"/>
    </source>
</evidence>
<evidence type="ECO:0000256" key="2">
    <source>
        <dbReference type="ARBA" id="ARBA00004240"/>
    </source>
</evidence>
<dbReference type="GO" id="GO:0005739">
    <property type="term" value="C:mitochondrion"/>
    <property type="evidence" value="ECO:0007669"/>
    <property type="project" value="UniProtKB-SubCell"/>
</dbReference>
<dbReference type="GO" id="GO:0005783">
    <property type="term" value="C:endoplasmic reticulum"/>
    <property type="evidence" value="ECO:0007669"/>
    <property type="project" value="UniProtKB-SubCell"/>
</dbReference>
<evidence type="ECO:0000313" key="7">
    <source>
        <dbReference type="EMBL" id="PWY94648.1"/>
    </source>
</evidence>
<keyword evidence="8" id="KW-1185">Reference proteome</keyword>
<evidence type="ECO:0000256" key="3">
    <source>
        <dbReference type="ARBA" id="ARBA00004370"/>
    </source>
</evidence>
<comment type="caution">
    <text evidence="7">The sequence shown here is derived from an EMBL/GenBank/DDBJ whole genome shotgun (WGS) entry which is preliminary data.</text>
</comment>
<comment type="subcellular location">
    <subcellularLocation>
        <location evidence="2">Endoplasmic reticulum</location>
    </subcellularLocation>
    <subcellularLocation>
        <location evidence="3">Membrane</location>
    </subcellularLocation>
    <subcellularLocation>
        <location evidence="1">Mitochondrion</location>
    </subcellularLocation>
</comment>
<gene>
    <name evidence="7" type="ORF">BO94DRAFT_572212</name>
</gene>
<evidence type="ECO:0000256" key="6">
    <source>
        <dbReference type="ARBA" id="ARBA00023136"/>
    </source>
</evidence>
<dbReference type="InterPro" id="IPR052374">
    <property type="entry name" value="SERAC1"/>
</dbReference>
<dbReference type="GeneID" id="37117052"/>
<dbReference type="PANTHER" id="PTHR48182">
    <property type="entry name" value="PROTEIN SERAC1"/>
    <property type="match status" value="1"/>
</dbReference>
<evidence type="ECO:0000256" key="4">
    <source>
        <dbReference type="ARBA" id="ARBA00022824"/>
    </source>
</evidence>
<dbReference type="SUPFAM" id="SSF53474">
    <property type="entry name" value="alpha/beta-Hydrolases"/>
    <property type="match status" value="1"/>
</dbReference>
<keyword evidence="4" id="KW-0256">Endoplasmic reticulum</keyword>
<dbReference type="OrthoDB" id="427518at2759"/>
<keyword evidence="5" id="KW-0496">Mitochondrion</keyword>
<dbReference type="InterPro" id="IPR029058">
    <property type="entry name" value="AB_hydrolase_fold"/>
</dbReference>
<dbReference type="GO" id="GO:0016020">
    <property type="term" value="C:membrane"/>
    <property type="evidence" value="ECO:0007669"/>
    <property type="project" value="UniProtKB-SubCell"/>
</dbReference>
<reference evidence="7 8" key="1">
    <citation type="submission" date="2016-12" db="EMBL/GenBank/DDBJ databases">
        <title>The genomes of Aspergillus section Nigri reveals drivers in fungal speciation.</title>
        <authorList>
            <consortium name="DOE Joint Genome Institute"/>
            <person name="Vesth T.C."/>
            <person name="Nybo J."/>
            <person name="Theobald S."/>
            <person name="Brandl J."/>
            <person name="Frisvad J.C."/>
            <person name="Nielsen K.F."/>
            <person name="Lyhne E.K."/>
            <person name="Kogle M.E."/>
            <person name="Kuo A."/>
            <person name="Riley R."/>
            <person name="Clum A."/>
            <person name="Nolan M."/>
            <person name="Lipzen A."/>
            <person name="Salamov A."/>
            <person name="Henrissat B."/>
            <person name="Wiebenga A."/>
            <person name="De Vries R.P."/>
            <person name="Grigoriev I.V."/>
            <person name="Mortensen U.H."/>
            <person name="Andersen M.R."/>
            <person name="Baker S.E."/>
        </authorList>
    </citation>
    <scope>NUCLEOTIDE SEQUENCE [LARGE SCALE GENOMIC DNA]</scope>
    <source>
        <strain evidence="7 8">CBS 115572</strain>
    </source>
</reference>
<dbReference type="PANTHER" id="PTHR48182:SF2">
    <property type="entry name" value="PROTEIN SERAC1"/>
    <property type="match status" value="1"/>
</dbReference>
<dbReference type="Gene3D" id="3.40.50.1820">
    <property type="entry name" value="alpha/beta hydrolase"/>
    <property type="match status" value="1"/>
</dbReference>
<sequence length="181" mass="20483">MFIHGLQGHPQLTWSTKIRKPGVKPVFWPRDLLQEDAPECRVMTFGYDSSVAGWGTCNWGTIVQYARDLRFALDRQRATCPNRLLFFVAHSMGGLITTTLLKDWQIGGHTSELKNSVKGFLFLGIPHCGSKHAAWALRVSGFFKLGAVAGIATNLKNLRALYPHTQEQQDLLQEFQEKWKI</sequence>
<keyword evidence="6" id="KW-0472">Membrane</keyword>